<dbReference type="EMBL" id="CM035424">
    <property type="protein sequence ID" value="KAH7353095.1"/>
    <property type="molecule type" value="Genomic_DNA"/>
</dbReference>
<evidence type="ECO:0000313" key="1">
    <source>
        <dbReference type="EMBL" id="KAH7353095.1"/>
    </source>
</evidence>
<organism evidence="1 2">
    <name type="scientific">Ceratopteris richardii</name>
    <name type="common">Triangle waterfern</name>
    <dbReference type="NCBI Taxonomy" id="49495"/>
    <lineage>
        <taxon>Eukaryota</taxon>
        <taxon>Viridiplantae</taxon>
        <taxon>Streptophyta</taxon>
        <taxon>Embryophyta</taxon>
        <taxon>Tracheophyta</taxon>
        <taxon>Polypodiopsida</taxon>
        <taxon>Polypodiidae</taxon>
        <taxon>Polypodiales</taxon>
        <taxon>Pteridineae</taxon>
        <taxon>Pteridaceae</taxon>
        <taxon>Parkerioideae</taxon>
        <taxon>Ceratopteris</taxon>
    </lineage>
</organism>
<dbReference type="AlphaFoldDB" id="A0A8T2SQ41"/>
<evidence type="ECO:0000313" key="2">
    <source>
        <dbReference type="Proteomes" id="UP000825935"/>
    </source>
</evidence>
<gene>
    <name evidence="1" type="ORF">KP509_19G077900</name>
</gene>
<dbReference type="Proteomes" id="UP000825935">
    <property type="component" value="Chromosome 19"/>
</dbReference>
<dbReference type="OrthoDB" id="1928840at2759"/>
<protein>
    <recommendedName>
        <fullName evidence="3">Reverse transcriptase zinc-binding domain-containing protein</fullName>
    </recommendedName>
</protein>
<proteinExistence type="predicted"/>
<accession>A0A8T2SQ41</accession>
<reference evidence="1" key="1">
    <citation type="submission" date="2021-08" db="EMBL/GenBank/DDBJ databases">
        <title>WGS assembly of Ceratopteris richardii.</title>
        <authorList>
            <person name="Marchant D.B."/>
            <person name="Chen G."/>
            <person name="Jenkins J."/>
            <person name="Shu S."/>
            <person name="Leebens-Mack J."/>
            <person name="Grimwood J."/>
            <person name="Schmutz J."/>
            <person name="Soltis P."/>
            <person name="Soltis D."/>
            <person name="Chen Z.-H."/>
        </authorList>
    </citation>
    <scope>NUCLEOTIDE SEQUENCE</scope>
    <source>
        <strain evidence="1">Whitten #5841</strain>
        <tissue evidence="1">Leaf</tissue>
    </source>
</reference>
<name>A0A8T2SQ41_CERRI</name>
<sequence length="220" mass="25924">MQWCTIRENGNWMLGINSSLMLHCRLPRVHYIRDCSAIEMEWKAALCGKFFRILVPVLIPLSIHVLDPWSDWLLVKHTIWWTGKASTYYSAFIRSEDITIQCNKRWKLMKTQCRWYSRFYAVWEASFTVKMKIFMWRILVGHFTLGAFLSKHGLEGVRCPHSLHFPTTLEHLDTQNKNLFHNKSSAPIFSWTFCKTRLRLDIDAMPPLDRSALTSLIDSL</sequence>
<comment type="caution">
    <text evidence="1">The sequence shown here is derived from an EMBL/GenBank/DDBJ whole genome shotgun (WGS) entry which is preliminary data.</text>
</comment>
<evidence type="ECO:0008006" key="3">
    <source>
        <dbReference type="Google" id="ProtNLM"/>
    </source>
</evidence>
<keyword evidence="2" id="KW-1185">Reference proteome</keyword>